<keyword evidence="3" id="KW-1185">Reference proteome</keyword>
<protein>
    <recommendedName>
        <fullName evidence="1">RNase H type-1 domain-containing protein</fullName>
    </recommendedName>
</protein>
<dbReference type="STRING" id="4540.A0A3L6T1C8"/>
<dbReference type="SUPFAM" id="SSF53098">
    <property type="entry name" value="Ribonuclease H-like"/>
    <property type="match status" value="1"/>
</dbReference>
<dbReference type="Gene3D" id="3.30.420.10">
    <property type="entry name" value="Ribonuclease H-like superfamily/Ribonuclease H"/>
    <property type="match status" value="1"/>
</dbReference>
<proteinExistence type="predicted"/>
<sequence length="175" mass="19321">MCSLTSSFIVTEHILELPDEKKLLTVGLLWAWWDARNKANARDKRRSTEEVIYKAQPIIIHAQQEGAGRSLNAGRAHDQRWIPPTPDVWKINVDAAFWEKESSGAWGFVVRDSQSDAVLAGAGKLVVVKDVLCAEAHACVAVLQAAAAQPQGMQNIILETDSLTLVKALKTMEYD</sequence>
<name>A0A3L6T1C8_PANMI</name>
<dbReference type="OrthoDB" id="1906820at2759"/>
<dbReference type="GO" id="GO:0004523">
    <property type="term" value="F:RNA-DNA hybrid ribonuclease activity"/>
    <property type="evidence" value="ECO:0007669"/>
    <property type="project" value="InterPro"/>
</dbReference>
<dbReference type="EMBL" id="PQIB02000003">
    <property type="protein sequence ID" value="RLN30463.1"/>
    <property type="molecule type" value="Genomic_DNA"/>
</dbReference>
<feature type="domain" description="RNase H type-1" evidence="1">
    <location>
        <begin position="92"/>
        <end position="171"/>
    </location>
</feature>
<accession>A0A3L6T1C8</accession>
<dbReference type="InterPro" id="IPR002156">
    <property type="entry name" value="RNaseH_domain"/>
</dbReference>
<organism evidence="2 3">
    <name type="scientific">Panicum miliaceum</name>
    <name type="common">Proso millet</name>
    <name type="synonym">Broomcorn millet</name>
    <dbReference type="NCBI Taxonomy" id="4540"/>
    <lineage>
        <taxon>Eukaryota</taxon>
        <taxon>Viridiplantae</taxon>
        <taxon>Streptophyta</taxon>
        <taxon>Embryophyta</taxon>
        <taxon>Tracheophyta</taxon>
        <taxon>Spermatophyta</taxon>
        <taxon>Magnoliopsida</taxon>
        <taxon>Liliopsida</taxon>
        <taxon>Poales</taxon>
        <taxon>Poaceae</taxon>
        <taxon>PACMAD clade</taxon>
        <taxon>Panicoideae</taxon>
        <taxon>Panicodae</taxon>
        <taxon>Paniceae</taxon>
        <taxon>Panicinae</taxon>
        <taxon>Panicum</taxon>
        <taxon>Panicum sect. Panicum</taxon>
    </lineage>
</organism>
<dbReference type="InterPro" id="IPR052929">
    <property type="entry name" value="RNase_H-like_EbsB-rel"/>
</dbReference>
<dbReference type="InterPro" id="IPR012337">
    <property type="entry name" value="RNaseH-like_sf"/>
</dbReference>
<dbReference type="Pfam" id="PF13456">
    <property type="entry name" value="RVT_3"/>
    <property type="match status" value="1"/>
</dbReference>
<dbReference type="PANTHER" id="PTHR47074:SF70">
    <property type="entry name" value="OS07G0513450 PROTEIN"/>
    <property type="match status" value="1"/>
</dbReference>
<comment type="caution">
    <text evidence="2">The sequence shown here is derived from an EMBL/GenBank/DDBJ whole genome shotgun (WGS) entry which is preliminary data.</text>
</comment>
<gene>
    <name evidence="2" type="ORF">C2845_PM05G19940</name>
</gene>
<dbReference type="AlphaFoldDB" id="A0A3L6T1C8"/>
<evidence type="ECO:0000259" key="1">
    <source>
        <dbReference type="Pfam" id="PF13456"/>
    </source>
</evidence>
<evidence type="ECO:0000313" key="3">
    <source>
        <dbReference type="Proteomes" id="UP000275267"/>
    </source>
</evidence>
<dbReference type="PANTHER" id="PTHR47074">
    <property type="entry name" value="BNAC02G40300D PROTEIN"/>
    <property type="match status" value="1"/>
</dbReference>
<reference evidence="3" key="1">
    <citation type="journal article" date="2019" name="Nat. Commun.">
        <title>The genome of broomcorn millet.</title>
        <authorList>
            <person name="Zou C."/>
            <person name="Miki D."/>
            <person name="Li D."/>
            <person name="Tang Q."/>
            <person name="Xiao L."/>
            <person name="Rajput S."/>
            <person name="Deng P."/>
            <person name="Jia W."/>
            <person name="Huang R."/>
            <person name="Zhang M."/>
            <person name="Sun Y."/>
            <person name="Hu J."/>
            <person name="Fu X."/>
            <person name="Schnable P.S."/>
            <person name="Li F."/>
            <person name="Zhang H."/>
            <person name="Feng B."/>
            <person name="Zhu X."/>
            <person name="Liu R."/>
            <person name="Schnable J.C."/>
            <person name="Zhu J.-K."/>
            <person name="Zhang H."/>
        </authorList>
    </citation>
    <scope>NUCLEOTIDE SEQUENCE [LARGE SCALE GENOMIC DNA]</scope>
</reference>
<dbReference type="GO" id="GO:0003676">
    <property type="term" value="F:nucleic acid binding"/>
    <property type="evidence" value="ECO:0007669"/>
    <property type="project" value="InterPro"/>
</dbReference>
<dbReference type="Proteomes" id="UP000275267">
    <property type="component" value="Unassembled WGS sequence"/>
</dbReference>
<dbReference type="InterPro" id="IPR036397">
    <property type="entry name" value="RNaseH_sf"/>
</dbReference>
<evidence type="ECO:0000313" key="2">
    <source>
        <dbReference type="EMBL" id="RLN30463.1"/>
    </source>
</evidence>